<evidence type="ECO:0000256" key="2">
    <source>
        <dbReference type="ARBA" id="ARBA00022679"/>
    </source>
</evidence>
<dbReference type="RefSeq" id="WP_207787067.1">
    <property type="nucleotide sequence ID" value="NZ_QEKW01000002.1"/>
</dbReference>
<evidence type="ECO:0000313" key="3">
    <source>
        <dbReference type="EMBL" id="PVZ12903.1"/>
    </source>
</evidence>
<organism evidence="3 4">
    <name type="scientific">Actinomycetospora cinnamomea</name>
    <dbReference type="NCBI Taxonomy" id="663609"/>
    <lineage>
        <taxon>Bacteria</taxon>
        <taxon>Bacillati</taxon>
        <taxon>Actinomycetota</taxon>
        <taxon>Actinomycetes</taxon>
        <taxon>Pseudonocardiales</taxon>
        <taxon>Pseudonocardiaceae</taxon>
        <taxon>Actinomycetospora</taxon>
    </lineage>
</organism>
<name>A0A2U1FL17_9PSEU</name>
<sequence length="331" mass="35097">MRRILLIDLLGGLGDLIMVLPSVHALADAHPGAELTVLTHAPSVPLLARDPAVAAVRTAEKHDERAAIEQALVDLAPDLTVTTTRFDGIGDLVESDAAARGTRAVANLWRNPPPDELVGERYQRILAAEGVIADELRPPRVVLTDDERARGRDALVRAMRLCWHQTPGSPHPRPRDTPTVLVPDAGMAVKRWPARRWAELAASLPGPVLSVGPVEGAAELPPTDLRGLGALFAAVGEAGGTVVGPDTGPVRLAAAVGTRTVGLFGPTAASRYGLEEGTNLQGLPGCPYRMPTAITEQVCWWDAGCPLAPEPACLLDLPVERVREHVLDPIL</sequence>
<accession>A0A2U1FL17</accession>
<dbReference type="PANTHER" id="PTHR30160">
    <property type="entry name" value="TETRAACYLDISACCHARIDE 4'-KINASE-RELATED"/>
    <property type="match status" value="1"/>
</dbReference>
<dbReference type="Proteomes" id="UP000245639">
    <property type="component" value="Unassembled WGS sequence"/>
</dbReference>
<proteinExistence type="predicted"/>
<dbReference type="PANTHER" id="PTHR30160:SF1">
    <property type="entry name" value="LIPOPOLYSACCHARIDE 1,2-N-ACETYLGLUCOSAMINETRANSFERASE-RELATED"/>
    <property type="match status" value="1"/>
</dbReference>
<keyword evidence="4" id="KW-1185">Reference proteome</keyword>
<dbReference type="GO" id="GO:0008713">
    <property type="term" value="F:ADP-heptose-lipopolysaccharide heptosyltransferase activity"/>
    <property type="evidence" value="ECO:0007669"/>
    <property type="project" value="TreeGrafter"/>
</dbReference>
<dbReference type="InterPro" id="IPR051199">
    <property type="entry name" value="LPS_LOS_Heptosyltrfase"/>
</dbReference>
<protein>
    <submittedName>
        <fullName evidence="3">Heptosyltransferase-2</fullName>
    </submittedName>
</protein>
<dbReference type="Pfam" id="PF01075">
    <property type="entry name" value="Glyco_transf_9"/>
    <property type="match status" value="1"/>
</dbReference>
<dbReference type="AlphaFoldDB" id="A0A2U1FL17"/>
<dbReference type="InterPro" id="IPR002201">
    <property type="entry name" value="Glyco_trans_9"/>
</dbReference>
<comment type="caution">
    <text evidence="3">The sequence shown here is derived from an EMBL/GenBank/DDBJ whole genome shotgun (WGS) entry which is preliminary data.</text>
</comment>
<dbReference type="GO" id="GO:0009244">
    <property type="term" value="P:lipopolysaccharide core region biosynthetic process"/>
    <property type="evidence" value="ECO:0007669"/>
    <property type="project" value="TreeGrafter"/>
</dbReference>
<dbReference type="EMBL" id="QEKW01000002">
    <property type="protein sequence ID" value="PVZ12903.1"/>
    <property type="molecule type" value="Genomic_DNA"/>
</dbReference>
<dbReference type="GO" id="GO:0005829">
    <property type="term" value="C:cytosol"/>
    <property type="evidence" value="ECO:0007669"/>
    <property type="project" value="TreeGrafter"/>
</dbReference>
<dbReference type="Gene3D" id="3.40.50.2000">
    <property type="entry name" value="Glycogen Phosphorylase B"/>
    <property type="match status" value="2"/>
</dbReference>
<evidence type="ECO:0000313" key="4">
    <source>
        <dbReference type="Proteomes" id="UP000245639"/>
    </source>
</evidence>
<dbReference type="SUPFAM" id="SSF53756">
    <property type="entry name" value="UDP-Glycosyltransferase/glycogen phosphorylase"/>
    <property type="match status" value="1"/>
</dbReference>
<keyword evidence="2 3" id="KW-0808">Transferase</keyword>
<evidence type="ECO:0000256" key="1">
    <source>
        <dbReference type="ARBA" id="ARBA00022676"/>
    </source>
</evidence>
<reference evidence="3 4" key="1">
    <citation type="submission" date="2018-04" db="EMBL/GenBank/DDBJ databases">
        <title>Genomic Encyclopedia of Type Strains, Phase IV (KMG-IV): sequencing the most valuable type-strain genomes for metagenomic binning, comparative biology and taxonomic classification.</title>
        <authorList>
            <person name="Goeker M."/>
        </authorList>
    </citation>
    <scope>NUCLEOTIDE SEQUENCE [LARGE SCALE GENOMIC DNA]</scope>
    <source>
        <strain evidence="3 4">DSM 45771</strain>
    </source>
</reference>
<keyword evidence="1" id="KW-0328">Glycosyltransferase</keyword>
<gene>
    <name evidence="3" type="ORF">C8D89_10251</name>
</gene>